<keyword evidence="4" id="KW-0165">Cleavage on pair of basic residues</keyword>
<dbReference type="Proteomes" id="UP001458880">
    <property type="component" value="Unassembled WGS sequence"/>
</dbReference>
<reference evidence="12 13" key="1">
    <citation type="journal article" date="2024" name="BMC Genomics">
        <title>De novo assembly and annotation of Popillia japonica's genome with initial clues to its potential as an invasive pest.</title>
        <authorList>
            <person name="Cucini C."/>
            <person name="Boschi S."/>
            <person name="Funari R."/>
            <person name="Cardaioli E."/>
            <person name="Iannotti N."/>
            <person name="Marturano G."/>
            <person name="Paoli F."/>
            <person name="Bruttini M."/>
            <person name="Carapelli A."/>
            <person name="Frati F."/>
            <person name="Nardi F."/>
        </authorList>
    </citation>
    <scope>NUCLEOTIDE SEQUENCE [LARGE SCALE GENOMIC DNA]</scope>
    <source>
        <strain evidence="12">DMR45628</strain>
    </source>
</reference>
<dbReference type="FunFam" id="2.10.90.10:FF:000006">
    <property type="entry name" value="growth/differentiation factor 8"/>
    <property type="match status" value="1"/>
</dbReference>
<comment type="subcellular location">
    <subcellularLocation>
        <location evidence="1">Secreted</location>
    </subcellularLocation>
</comment>
<dbReference type="Pfam" id="PF00688">
    <property type="entry name" value="TGFb_propeptide"/>
    <property type="match status" value="1"/>
</dbReference>
<accession>A0AAW1N732</accession>
<dbReference type="Pfam" id="PF00019">
    <property type="entry name" value="TGF_beta"/>
    <property type="match status" value="1"/>
</dbReference>
<dbReference type="PANTHER" id="PTHR11848">
    <property type="entry name" value="TGF-BETA FAMILY"/>
    <property type="match status" value="1"/>
</dbReference>
<dbReference type="EMBL" id="JASPKY010000009">
    <property type="protein sequence ID" value="KAK9754094.1"/>
    <property type="molecule type" value="Genomic_DNA"/>
</dbReference>
<dbReference type="AlphaFoldDB" id="A0AAW1N732"/>
<evidence type="ECO:0000256" key="3">
    <source>
        <dbReference type="ARBA" id="ARBA00022525"/>
    </source>
</evidence>
<evidence type="ECO:0000256" key="6">
    <source>
        <dbReference type="ARBA" id="ARBA00023030"/>
    </source>
</evidence>
<evidence type="ECO:0000313" key="13">
    <source>
        <dbReference type="Proteomes" id="UP001458880"/>
    </source>
</evidence>
<dbReference type="Gene3D" id="2.60.120.970">
    <property type="match status" value="1"/>
</dbReference>
<dbReference type="InterPro" id="IPR001111">
    <property type="entry name" value="TGF-b_propeptide"/>
</dbReference>
<evidence type="ECO:0000256" key="4">
    <source>
        <dbReference type="ARBA" id="ARBA00022685"/>
    </source>
</evidence>
<evidence type="ECO:0000256" key="1">
    <source>
        <dbReference type="ARBA" id="ARBA00004613"/>
    </source>
</evidence>
<feature type="signal peptide" evidence="10">
    <location>
        <begin position="1"/>
        <end position="35"/>
    </location>
</feature>
<organism evidence="12 13">
    <name type="scientific">Popillia japonica</name>
    <name type="common">Japanese beetle</name>
    <dbReference type="NCBI Taxonomy" id="7064"/>
    <lineage>
        <taxon>Eukaryota</taxon>
        <taxon>Metazoa</taxon>
        <taxon>Ecdysozoa</taxon>
        <taxon>Arthropoda</taxon>
        <taxon>Hexapoda</taxon>
        <taxon>Insecta</taxon>
        <taxon>Pterygota</taxon>
        <taxon>Neoptera</taxon>
        <taxon>Endopterygota</taxon>
        <taxon>Coleoptera</taxon>
        <taxon>Polyphaga</taxon>
        <taxon>Scarabaeiformia</taxon>
        <taxon>Scarabaeidae</taxon>
        <taxon>Rutelinae</taxon>
        <taxon>Popillia</taxon>
    </lineage>
</organism>
<dbReference type="InterPro" id="IPR015615">
    <property type="entry name" value="TGF-beta-rel"/>
</dbReference>
<proteinExistence type="inferred from homology"/>
<dbReference type="InterPro" id="IPR029034">
    <property type="entry name" value="Cystine-knot_cytokine"/>
</dbReference>
<comment type="similarity">
    <text evidence="2 8">Belongs to the TGF-beta family.</text>
</comment>
<keyword evidence="5 10" id="KW-0732">Signal</keyword>
<dbReference type="InterPro" id="IPR017948">
    <property type="entry name" value="TGFb_CS"/>
</dbReference>
<dbReference type="GO" id="GO:0005125">
    <property type="term" value="F:cytokine activity"/>
    <property type="evidence" value="ECO:0007669"/>
    <property type="project" value="TreeGrafter"/>
</dbReference>
<evidence type="ECO:0000256" key="5">
    <source>
        <dbReference type="ARBA" id="ARBA00022729"/>
    </source>
</evidence>
<evidence type="ECO:0000256" key="7">
    <source>
        <dbReference type="ARBA" id="ARBA00023157"/>
    </source>
</evidence>
<feature type="domain" description="TGF-beta family profile" evidence="11">
    <location>
        <begin position="323"/>
        <end position="435"/>
    </location>
</feature>
<comment type="caution">
    <text evidence="12">The sequence shown here is derived from an EMBL/GenBank/DDBJ whole genome shotgun (WGS) entry which is preliminary data.</text>
</comment>
<dbReference type="SMART" id="SM00204">
    <property type="entry name" value="TGFB"/>
    <property type="match status" value="1"/>
</dbReference>
<keyword evidence="6 8" id="KW-0339">Growth factor</keyword>
<dbReference type="GO" id="GO:0005615">
    <property type="term" value="C:extracellular space"/>
    <property type="evidence" value="ECO:0007669"/>
    <property type="project" value="TreeGrafter"/>
</dbReference>
<dbReference type="InterPro" id="IPR001839">
    <property type="entry name" value="TGF-b_C"/>
</dbReference>
<evidence type="ECO:0000256" key="2">
    <source>
        <dbReference type="ARBA" id="ARBA00006656"/>
    </source>
</evidence>
<feature type="chain" id="PRO_5043957224" evidence="10">
    <location>
        <begin position="36"/>
        <end position="435"/>
    </location>
</feature>
<evidence type="ECO:0000259" key="11">
    <source>
        <dbReference type="PROSITE" id="PS51362"/>
    </source>
</evidence>
<dbReference type="Gene3D" id="2.10.90.10">
    <property type="entry name" value="Cystine-knot cytokines"/>
    <property type="match status" value="1"/>
</dbReference>
<evidence type="ECO:0000256" key="8">
    <source>
        <dbReference type="RuleBase" id="RU000354"/>
    </source>
</evidence>
<protein>
    <submittedName>
        <fullName evidence="12">Transforming growth factor beta like domain</fullName>
    </submittedName>
</protein>
<gene>
    <name evidence="12" type="ORF">QE152_g1593</name>
</gene>
<evidence type="ECO:0000256" key="10">
    <source>
        <dbReference type="SAM" id="SignalP"/>
    </source>
</evidence>
<dbReference type="GO" id="GO:0008083">
    <property type="term" value="F:growth factor activity"/>
    <property type="evidence" value="ECO:0007669"/>
    <property type="project" value="UniProtKB-KW"/>
</dbReference>
<keyword evidence="7" id="KW-1015">Disulfide bond</keyword>
<keyword evidence="13" id="KW-1185">Reference proteome</keyword>
<name>A0AAW1N732_POPJA</name>
<dbReference type="PROSITE" id="PS51362">
    <property type="entry name" value="TGF_BETA_2"/>
    <property type="match status" value="1"/>
</dbReference>
<keyword evidence="3" id="KW-0964">Secreted</keyword>
<dbReference type="PROSITE" id="PS00250">
    <property type="entry name" value="TGF_BETA_1"/>
    <property type="match status" value="1"/>
</dbReference>
<dbReference type="SUPFAM" id="SSF57501">
    <property type="entry name" value="Cystine-knot cytokines"/>
    <property type="match status" value="1"/>
</dbReference>
<dbReference type="PANTHER" id="PTHR11848:SF262">
    <property type="entry name" value="LD29161P"/>
    <property type="match status" value="1"/>
</dbReference>
<feature type="region of interest" description="Disordered" evidence="9">
    <location>
        <begin position="43"/>
        <end position="67"/>
    </location>
</feature>
<evidence type="ECO:0000256" key="9">
    <source>
        <dbReference type="SAM" id="MobiDB-lite"/>
    </source>
</evidence>
<sequence length="435" mass="49328">MSKQTNSPLNKINLKSLTTTMILLFILIRTQCVNSEDFLNGTYTPKSNTIDRRKSPDSDSDSSELDVSIAAPPIRCTSCMREEIKNMNIQVIKSEVLKKMGFDNPPNMTGRIMPKVPSQILSMVDTDMNEWQGDQPQYQIFSEEEDDFHVKTEKIIVFAQTYPRLRHWKGNDILHFAFSGSTTKYHVANASLYVFVKGTDRRPAPIITLEVYKVCRSDASGTIKKKISRKITQPYGEGDWFKLDATGMVSEWLKNPEENLGFIINGTSEGKKFASEWLKNPEENLGFIINGTSEGKKFALIDRSNSESEKKVPYTEISTKQARRKMRRNVMNCDEGSNERICCRYPLTIDFESFGWDFIIAPKKYNAHYCAGDCDPMTLQHHPHTHIANMAAPQVATPCCAPRKLSGVLMLYFDEDMNVVYGNLPGMVVDRCGCS</sequence>
<evidence type="ECO:0000313" key="12">
    <source>
        <dbReference type="EMBL" id="KAK9754094.1"/>
    </source>
</evidence>
<dbReference type="CDD" id="cd13751">
    <property type="entry name" value="TGF_beta_GDF8_like"/>
    <property type="match status" value="1"/>
</dbReference>